<dbReference type="InterPro" id="IPR000629">
    <property type="entry name" value="RNA-helicase_DEAD-box_CS"/>
</dbReference>
<dbReference type="EMBL" id="JACHXZ010000003">
    <property type="protein sequence ID" value="MBB3169175.1"/>
    <property type="molecule type" value="Genomic_DNA"/>
</dbReference>
<feature type="compositionally biased region" description="Basic and acidic residues" evidence="9">
    <location>
        <begin position="74"/>
        <end position="86"/>
    </location>
</feature>
<keyword evidence="14" id="KW-1185">Reference proteome</keyword>
<dbReference type="SMART" id="SM00490">
    <property type="entry name" value="HELICc"/>
    <property type="match status" value="1"/>
</dbReference>
<evidence type="ECO:0000256" key="7">
    <source>
        <dbReference type="HAMAP-Rule" id="MF_00661"/>
    </source>
</evidence>
<keyword evidence="4 7" id="KW-0347">Helicase</keyword>
<evidence type="ECO:0000256" key="3">
    <source>
        <dbReference type="ARBA" id="ARBA00022801"/>
    </source>
</evidence>
<feature type="domain" description="Helicase ATP-binding" evidence="10">
    <location>
        <begin position="136"/>
        <end position="316"/>
    </location>
</feature>
<dbReference type="InterPro" id="IPR044742">
    <property type="entry name" value="DEAD/DEAH_RhlB"/>
</dbReference>
<dbReference type="SUPFAM" id="SSF52540">
    <property type="entry name" value="P-loop containing nucleoside triphosphate hydrolases"/>
    <property type="match status" value="1"/>
</dbReference>
<evidence type="ECO:0000256" key="2">
    <source>
        <dbReference type="ARBA" id="ARBA00022741"/>
    </source>
</evidence>
<feature type="short sequence motif" description="Q motif" evidence="8">
    <location>
        <begin position="105"/>
        <end position="133"/>
    </location>
</feature>
<dbReference type="Gene3D" id="3.40.50.300">
    <property type="entry name" value="P-loop containing nucleotide triphosphate hydrolases"/>
    <property type="match status" value="2"/>
</dbReference>
<dbReference type="PROSITE" id="PS51192">
    <property type="entry name" value="HELICASE_ATP_BIND_1"/>
    <property type="match status" value="1"/>
</dbReference>
<feature type="region of interest" description="Disordered" evidence="9">
    <location>
        <begin position="482"/>
        <end position="519"/>
    </location>
</feature>
<dbReference type="Pfam" id="PF00270">
    <property type="entry name" value="DEAD"/>
    <property type="match status" value="1"/>
</dbReference>
<evidence type="ECO:0000313" key="14">
    <source>
        <dbReference type="Proteomes" id="UP000559987"/>
    </source>
</evidence>
<reference evidence="13 14" key="1">
    <citation type="submission" date="2020-08" db="EMBL/GenBank/DDBJ databases">
        <title>Genomic Encyclopedia of Type Strains, Phase III (KMG-III): the genomes of soil and plant-associated and newly described type strains.</title>
        <authorList>
            <person name="Whitman W."/>
        </authorList>
    </citation>
    <scope>NUCLEOTIDE SEQUENCE [LARGE SCALE GENOMIC DNA]</scope>
    <source>
        <strain evidence="13 14">CECT 8571</strain>
    </source>
</reference>
<dbReference type="GO" id="GO:0005524">
    <property type="term" value="F:ATP binding"/>
    <property type="evidence" value="ECO:0007669"/>
    <property type="project" value="UniProtKB-UniRule"/>
</dbReference>
<keyword evidence="2 7" id="KW-0547">Nucleotide-binding</keyword>
<comment type="caution">
    <text evidence="13">The sequence shown here is derived from an EMBL/GenBank/DDBJ whole genome shotgun (WGS) entry which is preliminary data.</text>
</comment>
<dbReference type="GO" id="GO:0003723">
    <property type="term" value="F:RNA binding"/>
    <property type="evidence" value="ECO:0007669"/>
    <property type="project" value="UniProtKB-UniRule"/>
</dbReference>
<evidence type="ECO:0000259" key="11">
    <source>
        <dbReference type="PROSITE" id="PS51194"/>
    </source>
</evidence>
<comment type="similarity">
    <text evidence="7">Belongs to the DEAD box helicase family. RhlB subfamily.</text>
</comment>
<keyword evidence="5 7" id="KW-0067">ATP-binding</keyword>
<dbReference type="PROSITE" id="PS51194">
    <property type="entry name" value="HELICASE_CTER"/>
    <property type="match status" value="1"/>
</dbReference>
<dbReference type="InterPro" id="IPR011545">
    <property type="entry name" value="DEAD/DEAH_box_helicase_dom"/>
</dbReference>
<comment type="function">
    <text evidence="7">DEAD-box RNA helicase involved in RNA degradation. Has RNA-dependent ATPase activity and unwinds double-stranded RNA.</text>
</comment>
<evidence type="ECO:0000259" key="12">
    <source>
        <dbReference type="PROSITE" id="PS51195"/>
    </source>
</evidence>
<feature type="domain" description="DEAD-box RNA helicase Q" evidence="12">
    <location>
        <begin position="105"/>
        <end position="133"/>
    </location>
</feature>
<dbReference type="CDD" id="cd18787">
    <property type="entry name" value="SF2_C_DEAD"/>
    <property type="match status" value="1"/>
</dbReference>
<dbReference type="GO" id="GO:0003724">
    <property type="term" value="F:RNA helicase activity"/>
    <property type="evidence" value="ECO:0007669"/>
    <property type="project" value="UniProtKB-UniRule"/>
</dbReference>
<keyword evidence="6 7" id="KW-0694">RNA-binding</keyword>
<dbReference type="Pfam" id="PF00271">
    <property type="entry name" value="Helicase_C"/>
    <property type="match status" value="1"/>
</dbReference>
<protein>
    <recommendedName>
        <fullName evidence="7">ATP-dependent RNA helicase RhlB</fullName>
        <ecNumber evidence="7">3.6.4.13</ecNumber>
    </recommendedName>
</protein>
<dbReference type="SMART" id="SM00487">
    <property type="entry name" value="DEXDc"/>
    <property type="match status" value="1"/>
</dbReference>
<organism evidence="13 14">
    <name type="scientific">Simiduia aestuariiviva</name>
    <dbReference type="NCBI Taxonomy" id="1510459"/>
    <lineage>
        <taxon>Bacteria</taxon>
        <taxon>Pseudomonadati</taxon>
        <taxon>Pseudomonadota</taxon>
        <taxon>Gammaproteobacteria</taxon>
        <taxon>Cellvibrionales</taxon>
        <taxon>Cellvibrionaceae</taxon>
        <taxon>Simiduia</taxon>
    </lineage>
</organism>
<dbReference type="EC" id="3.6.4.13" evidence="7"/>
<feature type="domain" description="Helicase C-terminal" evidence="11">
    <location>
        <begin position="327"/>
        <end position="489"/>
    </location>
</feature>
<dbReference type="InterPro" id="IPR014001">
    <property type="entry name" value="Helicase_ATP-bd"/>
</dbReference>
<gene>
    <name evidence="7" type="primary">rhlB</name>
    <name evidence="13" type="ORF">FHS30_002383</name>
</gene>
<keyword evidence="1 7" id="KW-0963">Cytoplasm</keyword>
<dbReference type="NCBIfam" id="NF002340">
    <property type="entry name" value="PRK01297.1"/>
    <property type="match status" value="1"/>
</dbReference>
<dbReference type="Proteomes" id="UP000559987">
    <property type="component" value="Unassembled WGS sequence"/>
</dbReference>
<dbReference type="PANTHER" id="PTHR47959">
    <property type="entry name" value="ATP-DEPENDENT RNA HELICASE RHLE-RELATED"/>
    <property type="match status" value="1"/>
</dbReference>
<evidence type="ECO:0000256" key="5">
    <source>
        <dbReference type="ARBA" id="ARBA00022840"/>
    </source>
</evidence>
<proteinExistence type="inferred from homology"/>
<dbReference type="HAMAP" id="MF_00661">
    <property type="entry name" value="DEAD_helicase_RhlB"/>
    <property type="match status" value="1"/>
</dbReference>
<dbReference type="InterPro" id="IPR023554">
    <property type="entry name" value="RNA_helicase_ATP-dep_RhlB"/>
</dbReference>
<dbReference type="PANTHER" id="PTHR47959:SF10">
    <property type="entry name" value="ATP-DEPENDENT RNA HELICASE RHLB"/>
    <property type="match status" value="1"/>
</dbReference>
<dbReference type="GO" id="GO:0016787">
    <property type="term" value="F:hydrolase activity"/>
    <property type="evidence" value="ECO:0007669"/>
    <property type="project" value="UniProtKB-KW"/>
</dbReference>
<dbReference type="InterPro" id="IPR027417">
    <property type="entry name" value="P-loop_NTPase"/>
</dbReference>
<dbReference type="GO" id="GO:0006401">
    <property type="term" value="P:RNA catabolic process"/>
    <property type="evidence" value="ECO:0007669"/>
    <property type="project" value="UniProtKB-UniRule"/>
</dbReference>
<comment type="catalytic activity">
    <reaction evidence="7">
        <text>ATP + H2O = ADP + phosphate + H(+)</text>
        <dbReference type="Rhea" id="RHEA:13065"/>
        <dbReference type="ChEBI" id="CHEBI:15377"/>
        <dbReference type="ChEBI" id="CHEBI:15378"/>
        <dbReference type="ChEBI" id="CHEBI:30616"/>
        <dbReference type="ChEBI" id="CHEBI:43474"/>
        <dbReference type="ChEBI" id="CHEBI:456216"/>
        <dbReference type="EC" id="3.6.4.13"/>
    </reaction>
</comment>
<sequence>MIVKLIKNLVGGAGSKSAPQQAGGDVKRANKSTSSGKRATEKNKITAERSRSESAESKSGRGRNPRASGRKRGERGSRGPKVAERQAAEAWDVSQFKVPKMAGKTRFHDFDIPVPLMHAIADLGFEYASPIQAQSLPYALNGDDLVGKAQTGTGKTAAFLIGIIDELLNNPIEGERFAGEARALIIAPTRELVIQIADDAKLLTKYTDLTVHTLVGGMDYGKQQQRLHSEFVDILVATPGRLIDFTGNRDVYLDHVEILVLDEADRMLDMGFIPQVRRIIRQTPQKSLRQTMLFSATFTEDVLNLASQWTIDPVRIEIEPESVATDSVDQHVYLVSTEEKYTLLYNLLKHEDVESLIVFANRRDQCRRLHEQLEAHGFKAGLLSGEVAQNKRVRTLDDFKSGAIKVLVATDVAGRGIHISGISHVVNFTLPEEPEDYVHRIGRTGRAGSKGTSISFACEDDALRLMPIGELLGAQLKCEQPPEELLAPTPDLLPPARRSRGPRPTGNRSQRSSGPRGRR</sequence>
<evidence type="ECO:0000256" key="9">
    <source>
        <dbReference type="SAM" id="MobiDB-lite"/>
    </source>
</evidence>
<evidence type="ECO:0000313" key="13">
    <source>
        <dbReference type="EMBL" id="MBB3169175.1"/>
    </source>
</evidence>
<comment type="subunit">
    <text evidence="7">Component of the RNA degradosome, which is a multiprotein complex involved in RNA processing and mRNA degradation.</text>
</comment>
<evidence type="ECO:0000256" key="4">
    <source>
        <dbReference type="ARBA" id="ARBA00022806"/>
    </source>
</evidence>
<keyword evidence="3 7" id="KW-0378">Hydrolase</keyword>
<evidence type="ECO:0000259" key="10">
    <source>
        <dbReference type="PROSITE" id="PS51192"/>
    </source>
</evidence>
<dbReference type="InterPro" id="IPR050079">
    <property type="entry name" value="DEAD_box_RNA_helicase"/>
</dbReference>
<comment type="subcellular location">
    <subcellularLocation>
        <location evidence="7">Cytoplasm</location>
    </subcellularLocation>
</comment>
<dbReference type="InterPro" id="IPR001650">
    <property type="entry name" value="Helicase_C-like"/>
</dbReference>
<feature type="compositionally biased region" description="Low complexity" evidence="9">
    <location>
        <begin position="506"/>
        <end position="519"/>
    </location>
</feature>
<feature type="compositionally biased region" description="Low complexity" evidence="9">
    <location>
        <begin position="483"/>
        <end position="496"/>
    </location>
</feature>
<feature type="compositionally biased region" description="Basic and acidic residues" evidence="9">
    <location>
        <begin position="38"/>
        <end position="59"/>
    </location>
</feature>
<dbReference type="InterPro" id="IPR014014">
    <property type="entry name" value="RNA_helicase_DEAD_Q_motif"/>
</dbReference>
<evidence type="ECO:0000256" key="8">
    <source>
        <dbReference type="PROSITE-ProRule" id="PRU00552"/>
    </source>
</evidence>
<dbReference type="AlphaFoldDB" id="A0A839UUZ2"/>
<feature type="compositionally biased region" description="Basic residues" evidence="9">
    <location>
        <begin position="60"/>
        <end position="73"/>
    </location>
</feature>
<dbReference type="PROSITE" id="PS00039">
    <property type="entry name" value="DEAD_ATP_HELICASE"/>
    <property type="match status" value="1"/>
</dbReference>
<dbReference type="PROSITE" id="PS51195">
    <property type="entry name" value="Q_MOTIF"/>
    <property type="match status" value="1"/>
</dbReference>
<dbReference type="CDD" id="cd00268">
    <property type="entry name" value="DEADc"/>
    <property type="match status" value="1"/>
</dbReference>
<feature type="region of interest" description="Disordered" evidence="9">
    <location>
        <begin position="9"/>
        <end position="86"/>
    </location>
</feature>
<accession>A0A839UUZ2</accession>
<dbReference type="GO" id="GO:0005829">
    <property type="term" value="C:cytosol"/>
    <property type="evidence" value="ECO:0007669"/>
    <property type="project" value="TreeGrafter"/>
</dbReference>
<name>A0A839UUZ2_9GAMM</name>
<evidence type="ECO:0000256" key="6">
    <source>
        <dbReference type="ARBA" id="ARBA00022884"/>
    </source>
</evidence>
<evidence type="ECO:0000256" key="1">
    <source>
        <dbReference type="ARBA" id="ARBA00022490"/>
    </source>
</evidence>